<dbReference type="EC" id="2.1.1.197" evidence="3 8"/>
<dbReference type="CDD" id="cd02440">
    <property type="entry name" value="AdoMet_MTases"/>
    <property type="match status" value="1"/>
</dbReference>
<evidence type="ECO:0000313" key="11">
    <source>
        <dbReference type="Proteomes" id="UP001482231"/>
    </source>
</evidence>
<keyword evidence="6 8" id="KW-0949">S-adenosyl-L-methionine</keyword>
<comment type="similarity">
    <text evidence="8">Belongs to the methyltransferase superfamily.</text>
</comment>
<evidence type="ECO:0000256" key="7">
    <source>
        <dbReference type="ARBA" id="ARBA00022756"/>
    </source>
</evidence>
<organism evidence="10 11">
    <name type="scientific">Thiobacter aerophilum</name>
    <dbReference type="NCBI Taxonomy" id="3121275"/>
    <lineage>
        <taxon>Bacteria</taxon>
        <taxon>Pseudomonadati</taxon>
        <taxon>Pseudomonadota</taxon>
        <taxon>Betaproteobacteria</taxon>
        <taxon>Burkholderiales</taxon>
        <taxon>Thiobacteraceae</taxon>
        <taxon>Thiobacter</taxon>
    </lineage>
</organism>
<gene>
    <name evidence="8 10" type="primary">bioC</name>
    <name evidence="10" type="ORF">V6E02_07280</name>
</gene>
<dbReference type="GO" id="GO:0102130">
    <property type="term" value="F:malonyl-CoA methyltransferase activity"/>
    <property type="evidence" value="ECO:0007669"/>
    <property type="project" value="UniProtKB-EC"/>
</dbReference>
<evidence type="ECO:0000256" key="2">
    <source>
        <dbReference type="ARBA" id="ARBA00004746"/>
    </source>
</evidence>
<accession>A0ABV0EEK2</accession>
<dbReference type="InterPro" id="IPR011814">
    <property type="entry name" value="BioC"/>
</dbReference>
<evidence type="ECO:0000256" key="1">
    <source>
        <dbReference type="ARBA" id="ARBA00000852"/>
    </source>
</evidence>
<evidence type="ECO:0000256" key="5">
    <source>
        <dbReference type="ARBA" id="ARBA00022679"/>
    </source>
</evidence>
<evidence type="ECO:0000313" key="10">
    <source>
        <dbReference type="EMBL" id="MEO1767009.1"/>
    </source>
</evidence>
<dbReference type="GO" id="GO:0032259">
    <property type="term" value="P:methylation"/>
    <property type="evidence" value="ECO:0007669"/>
    <property type="project" value="UniProtKB-KW"/>
</dbReference>
<evidence type="ECO:0000256" key="3">
    <source>
        <dbReference type="ARBA" id="ARBA00012327"/>
    </source>
</evidence>
<comment type="caution">
    <text evidence="10">The sequence shown here is derived from an EMBL/GenBank/DDBJ whole genome shotgun (WGS) entry which is preliminary data.</text>
</comment>
<comment type="function">
    <text evidence="8">Converts the free carboxyl group of a malonyl-thioester to its methyl ester by transfer of a methyl group from S-adenosyl-L-methionine (SAM). It allows to synthesize pimeloyl-ACP via the fatty acid synthetic pathway.</text>
</comment>
<dbReference type="HAMAP" id="MF_00835">
    <property type="entry name" value="BioC"/>
    <property type="match status" value="1"/>
</dbReference>
<protein>
    <recommendedName>
        <fullName evidence="3 8">Malonyl-[acyl-carrier protein] O-methyltransferase</fullName>
        <shortName evidence="8">Malonyl-ACP O-methyltransferase</shortName>
        <ecNumber evidence="3 8">2.1.1.197</ecNumber>
    </recommendedName>
    <alternativeName>
        <fullName evidence="8">Biotin synthesis protein BioC</fullName>
    </alternativeName>
</protein>
<evidence type="ECO:0000259" key="9">
    <source>
        <dbReference type="Pfam" id="PF08241"/>
    </source>
</evidence>
<dbReference type="Gene3D" id="3.40.50.150">
    <property type="entry name" value="Vaccinia Virus protein VP39"/>
    <property type="match status" value="1"/>
</dbReference>
<feature type="domain" description="Methyltransferase type 11" evidence="9">
    <location>
        <begin position="53"/>
        <end position="156"/>
    </location>
</feature>
<dbReference type="PANTHER" id="PTHR13090:SF1">
    <property type="entry name" value="ARGININE-HYDROXYLASE NDUFAF5, MITOCHONDRIAL"/>
    <property type="match status" value="1"/>
</dbReference>
<evidence type="ECO:0000256" key="6">
    <source>
        <dbReference type="ARBA" id="ARBA00022691"/>
    </source>
</evidence>
<evidence type="ECO:0000256" key="8">
    <source>
        <dbReference type="HAMAP-Rule" id="MF_00835"/>
    </source>
</evidence>
<comment type="catalytic activity">
    <reaction evidence="1 8">
        <text>malonyl-[ACP] + S-adenosyl-L-methionine = malonyl-[ACP] methyl ester + S-adenosyl-L-homocysteine</text>
        <dbReference type="Rhea" id="RHEA:17105"/>
        <dbReference type="Rhea" id="RHEA-COMP:9623"/>
        <dbReference type="Rhea" id="RHEA-COMP:9954"/>
        <dbReference type="ChEBI" id="CHEBI:57856"/>
        <dbReference type="ChEBI" id="CHEBI:59789"/>
        <dbReference type="ChEBI" id="CHEBI:78449"/>
        <dbReference type="ChEBI" id="CHEBI:78845"/>
        <dbReference type="EC" id="2.1.1.197"/>
    </reaction>
</comment>
<dbReference type="InterPro" id="IPR029063">
    <property type="entry name" value="SAM-dependent_MTases_sf"/>
</dbReference>
<dbReference type="NCBIfam" id="TIGR02072">
    <property type="entry name" value="BioC"/>
    <property type="match status" value="1"/>
</dbReference>
<dbReference type="InterPro" id="IPR050602">
    <property type="entry name" value="Malonyl-ACP_OMT"/>
</dbReference>
<evidence type="ECO:0000256" key="4">
    <source>
        <dbReference type="ARBA" id="ARBA00022603"/>
    </source>
</evidence>
<dbReference type="Pfam" id="PF08241">
    <property type="entry name" value="Methyltransf_11"/>
    <property type="match status" value="1"/>
</dbReference>
<name>A0ABV0EEK2_9BURK</name>
<dbReference type="InterPro" id="IPR013216">
    <property type="entry name" value="Methyltransf_11"/>
</dbReference>
<proteinExistence type="inferred from homology"/>
<dbReference type="RefSeq" id="WP_347308117.1">
    <property type="nucleotide sequence ID" value="NZ_JBAJEX010000004.1"/>
</dbReference>
<dbReference type="Proteomes" id="UP001482231">
    <property type="component" value="Unassembled WGS sequence"/>
</dbReference>
<comment type="pathway">
    <text evidence="2 8">Cofactor biosynthesis; biotin biosynthesis.</text>
</comment>
<dbReference type="EMBL" id="JBAJEX010000004">
    <property type="protein sequence ID" value="MEO1767009.1"/>
    <property type="molecule type" value="Genomic_DNA"/>
</dbReference>
<keyword evidence="11" id="KW-1185">Reference proteome</keyword>
<reference evidence="10 11" key="1">
    <citation type="submission" date="2024-02" db="EMBL/GenBank/DDBJ databases">
        <title>New thermophilic sulfur-oxidizing bacteria from a hot springs of the Uzon caldera (Kamchatka, Russia).</title>
        <authorList>
            <person name="Dukat A.M."/>
            <person name="Elcheninov A.G."/>
            <person name="Frolov E.N."/>
        </authorList>
    </citation>
    <scope>NUCLEOTIDE SEQUENCE [LARGE SCALE GENOMIC DNA]</scope>
    <source>
        <strain evidence="10 11">AK1</strain>
    </source>
</reference>
<sequence>MADEALRLDKRLVRLSFERAAQSYDQAAVLQREVAQRMAQRLPYVKLVPRRILDAGAGTGFGTRLLARRYPKAHLIALDLAWAMLKAARAAQPWWQRLAGPARRARYLCGDLERLPLAASSVDLVWSNLTLQWCNAPEQAFRECYRVLVPGGLFMFSTFGPDTLKELRQAFASVDGYTHVNRFVDMHDLGDLLTYAGFAAPVMDMEMITLTYLDLKQLLCELKALGAHNVTFGRNHGLMGKRRWQAMVEAYESLRRDGRLPATFEVVYGHAWVGESKRREDGRQAIALQIARRQAGLR</sequence>
<dbReference type="SUPFAM" id="SSF53335">
    <property type="entry name" value="S-adenosyl-L-methionine-dependent methyltransferases"/>
    <property type="match status" value="1"/>
</dbReference>
<keyword evidence="5 8" id="KW-0808">Transferase</keyword>
<dbReference type="PANTHER" id="PTHR13090">
    <property type="entry name" value="ARGININE-HYDROXYLASE NDUFAF5, MITOCHONDRIAL"/>
    <property type="match status" value="1"/>
</dbReference>
<keyword evidence="4 8" id="KW-0489">Methyltransferase</keyword>
<keyword evidence="7 8" id="KW-0093">Biotin biosynthesis</keyword>